<dbReference type="Proteomes" id="UP000604825">
    <property type="component" value="Unassembled WGS sequence"/>
</dbReference>
<feature type="region of interest" description="Disordered" evidence="1">
    <location>
        <begin position="1"/>
        <end position="22"/>
    </location>
</feature>
<evidence type="ECO:0000313" key="3">
    <source>
        <dbReference type="EMBL" id="CAD6263554.1"/>
    </source>
</evidence>
<protein>
    <submittedName>
        <fullName evidence="3">Uncharacterized protein</fullName>
    </submittedName>
</protein>
<feature type="compositionally biased region" description="Low complexity" evidence="1">
    <location>
        <begin position="1"/>
        <end position="15"/>
    </location>
</feature>
<feature type="transmembrane region" description="Helical" evidence="2">
    <location>
        <begin position="64"/>
        <end position="83"/>
    </location>
</feature>
<gene>
    <name evidence="3" type="ORF">NCGR_LOCUS46859</name>
</gene>
<feature type="transmembrane region" description="Helical" evidence="2">
    <location>
        <begin position="233"/>
        <end position="256"/>
    </location>
</feature>
<feature type="transmembrane region" description="Helical" evidence="2">
    <location>
        <begin position="207"/>
        <end position="227"/>
    </location>
</feature>
<dbReference type="AlphaFoldDB" id="A0A811QY12"/>
<dbReference type="InterPro" id="IPR021924">
    <property type="entry name" value="DUF3537"/>
</dbReference>
<feature type="transmembrane region" description="Helical" evidence="2">
    <location>
        <begin position="145"/>
        <end position="165"/>
    </location>
</feature>
<feature type="transmembrane region" description="Helical" evidence="2">
    <location>
        <begin position="374"/>
        <end position="392"/>
    </location>
</feature>
<keyword evidence="2" id="KW-0812">Transmembrane</keyword>
<comment type="caution">
    <text evidence="3">The sequence shown here is derived from an EMBL/GenBank/DDBJ whole genome shotgun (WGS) entry which is preliminary data.</text>
</comment>
<dbReference type="OrthoDB" id="1916325at2759"/>
<feature type="transmembrane region" description="Helical" evidence="2">
    <location>
        <begin position="103"/>
        <end position="125"/>
    </location>
</feature>
<dbReference type="Pfam" id="PF12056">
    <property type="entry name" value="DUF3537"/>
    <property type="match status" value="2"/>
</dbReference>
<evidence type="ECO:0000256" key="1">
    <source>
        <dbReference type="SAM" id="MobiDB-lite"/>
    </source>
</evidence>
<organism evidence="3 4">
    <name type="scientific">Miscanthus lutarioriparius</name>
    <dbReference type="NCBI Taxonomy" id="422564"/>
    <lineage>
        <taxon>Eukaryota</taxon>
        <taxon>Viridiplantae</taxon>
        <taxon>Streptophyta</taxon>
        <taxon>Embryophyta</taxon>
        <taxon>Tracheophyta</taxon>
        <taxon>Spermatophyta</taxon>
        <taxon>Magnoliopsida</taxon>
        <taxon>Liliopsida</taxon>
        <taxon>Poales</taxon>
        <taxon>Poaceae</taxon>
        <taxon>PACMAD clade</taxon>
        <taxon>Panicoideae</taxon>
        <taxon>Andropogonodae</taxon>
        <taxon>Andropogoneae</taxon>
        <taxon>Saccharinae</taxon>
        <taxon>Miscanthus</taxon>
    </lineage>
</organism>
<evidence type="ECO:0000256" key="2">
    <source>
        <dbReference type="SAM" id="Phobius"/>
    </source>
</evidence>
<keyword evidence="2" id="KW-0472">Membrane</keyword>
<dbReference type="EMBL" id="CAJGYO010000012">
    <property type="protein sequence ID" value="CAD6263554.1"/>
    <property type="molecule type" value="Genomic_DNA"/>
</dbReference>
<keyword evidence="2" id="KW-1133">Transmembrane helix</keyword>
<sequence length="398" mass="43795">MADAPSPSPTAAADAEPGSTSTPLLLRRGSYARSMSHARDELSSFRSGLRWMCVDHSDAGASPAVSWLVFAALGVAVPAAAHAATPRRAYDTQIVQLAGSFRLLACFVLPCFLADAAYKVFWYCAARPFPLWWSAAACALEMASWMYRTAMFFMACVLFRTICYLQILRMTGFARDFGQCADVAAVLRQHRRIRVQLQRISHRYRRFILYSLILVTASQFTALLAATRPHAQVNFATAGELALCSVSLVTGLLVCLHSAAKITHKTQAITSVAAAWHADATINSLDCDQENPRTPSKACLQQQHAPTSPFPMAGASSGEESDDDEWRSEDSVDTSRFTSFHATNVSFQKRQALVTYLENNRAGITVFGFVVDRTWLHALFMIEFSLVMWLLGKTIGIS</sequence>
<feature type="region of interest" description="Disordered" evidence="1">
    <location>
        <begin position="287"/>
        <end position="328"/>
    </location>
</feature>
<reference evidence="3" key="1">
    <citation type="submission" date="2020-10" db="EMBL/GenBank/DDBJ databases">
        <authorList>
            <person name="Han B."/>
            <person name="Lu T."/>
            <person name="Zhao Q."/>
            <person name="Huang X."/>
            <person name="Zhao Y."/>
        </authorList>
    </citation>
    <scope>NUCLEOTIDE SEQUENCE</scope>
</reference>
<dbReference type="PANTHER" id="PTHR31963">
    <property type="entry name" value="RAS GUANINE NUCLEOTIDE EXCHANGE FACTOR K"/>
    <property type="match status" value="1"/>
</dbReference>
<name>A0A811QY12_9POAL</name>
<dbReference type="PANTHER" id="PTHR31963:SF10">
    <property type="entry name" value="F11F12.5 PROTEIN"/>
    <property type="match status" value="1"/>
</dbReference>
<evidence type="ECO:0000313" key="4">
    <source>
        <dbReference type="Proteomes" id="UP000604825"/>
    </source>
</evidence>
<accession>A0A811QY12</accession>
<proteinExistence type="predicted"/>
<keyword evidence="4" id="KW-1185">Reference proteome</keyword>